<dbReference type="Pfam" id="PF05594">
    <property type="entry name" value="Fil_haemagg"/>
    <property type="match status" value="7"/>
</dbReference>
<dbReference type="InterPro" id="IPR025157">
    <property type="entry name" value="Hemagglutinin_rpt"/>
</dbReference>
<dbReference type="GO" id="GO:0003824">
    <property type="term" value="F:catalytic activity"/>
    <property type="evidence" value="ECO:0007669"/>
    <property type="project" value="UniProtKB-ARBA"/>
</dbReference>
<dbReference type="InterPro" id="IPR012334">
    <property type="entry name" value="Pectin_lyas_fold"/>
</dbReference>
<dbReference type="NCBIfam" id="TIGR01731">
    <property type="entry name" value="fil_hemag_20aa"/>
    <property type="match status" value="13"/>
</dbReference>
<name>A0A4P8IR63_9BURK</name>
<accession>A0A4P8IR63</accession>
<dbReference type="KEGG" id="tvl:FAZ95_17820"/>
<dbReference type="InterPro" id="IPR011050">
    <property type="entry name" value="Pectin_lyase_fold/virulence"/>
</dbReference>
<evidence type="ECO:0000313" key="2">
    <source>
        <dbReference type="EMBL" id="QCP50846.1"/>
    </source>
</evidence>
<dbReference type="InterPro" id="IPR024973">
    <property type="entry name" value="ESPR"/>
</dbReference>
<dbReference type="InterPro" id="IPR010069">
    <property type="entry name" value="CdiA_FHA1_rpt"/>
</dbReference>
<dbReference type="RefSeq" id="WP_137333656.1">
    <property type="nucleotide sequence ID" value="NZ_CP040077.1"/>
</dbReference>
<keyword evidence="3" id="KW-1185">Reference proteome</keyword>
<dbReference type="Proteomes" id="UP000298656">
    <property type="component" value="Chromosome 1"/>
</dbReference>
<reference evidence="2 3" key="1">
    <citation type="submission" date="2019-05" db="EMBL/GenBank/DDBJ databases">
        <title>Burkholderia sp. DHOD12, isolated from subtropical forest soil.</title>
        <authorList>
            <person name="Gao Z.-H."/>
            <person name="Qiu L.-H."/>
        </authorList>
    </citation>
    <scope>NUCLEOTIDE SEQUENCE [LARGE SCALE GENOMIC DNA]</scope>
    <source>
        <strain evidence="2 3">DHOD12</strain>
    </source>
</reference>
<sequence>MNKNTYRLVYSGLRRMVVAVAETATAARKSASGQTCARRCSRALAAVSLLGALPAAAFAQIAPTPGTPTQVIQTPNGLPQVNIAAPSGAGVSVNTYNQFDVQRNGAILNNSPTMVQTQQAGYINGNPNFAAGQSARIIVNQVNSTAASQLRGYVEIAGNRAQVVLANPAGIVVDGGGFINTSRATLTTGQPYYGADGSLAGYNVNRGLITVQGAGLNAANVDQVDLISRAVQANAAIYAKNLNVVTGANQVNHDTLSTTAIQGDGAAAGVSIDVSQLGGMYADRITLVGTERGVGVSNAGVLAAHAGDLTLQSNGQLVLAGKTNASGNLNLAAQDGIQNSGTTYGAQNVSVATGGALQNGGTLAAQRNLDVTAASVASSGTLGAGVNADSSVGPSGDLNVTSIGQLSATGKNVAGGTLSFTGAGIDLSGAQTAANGGVSLRAQAGELDLSGAATSARGAIDAHAAGAVRNDRGTMSSAAGIAIEAGSVSNQSGLISAAGPLTVRASHALANQGGTFVTDGALALNAGDIFNHQGTLQSGGALTASGASLDNTAGRIVSLGTGEDGDLSVTATGQVTNATGTTARGAQGGVIGGNGNVTVQAGSLANHGVLTAQRMLQVRTASLDNRDGLIAADRLAIKASDLKNAHGTVRQYGGQATVLDVSGTLDNSGGGAIETNGESLTLAPAVLNNAGGKIIHAGTGTFTLAPSAGTLTNTSGRIESRGEVMLTAAALDNTSGTIAAQRGLSATVAGTLTNAQGVLGSNGNVALTAASLVNTKGGQLSGASLSIRADDLNNSGGKIGTIATSGAAIRNAGNGDIAITTTGALSNADGSIGATRNLAITSSTLFGGGTYSAANDLTLALQGDFTNTPDYEFNAGHNLAFTLPGTFRNAGGLMSVNDLSVDARGIVNSGAMAAGGWLRTNSNTLTNTGVLVGGSVSLAAASTLANVGPTALIGASDSDGTLELLANDIQNRDDTTATDTSALTAIYGMGRVVLAGGKDANGNYTNASRILNQSGLIQSGGDMALHADLVTNTRREMKTEWTSNVDAALLERLGISLSGRTGQVGVKDPLSIGGVYVEPPHGGEYQSTYQYTTYTGTAMANLITKISPAAQIVSMGNLDVSSVGMLQNYWSQVAAAGDMATAAAYDSNGWHATGQEAPQIRVTYTGKYWYRNYDGTKFWSYSFCNDPGCNAPADVKKNGLPDYASTLVANGTLSGTGVSINNPGSNASMPSLGLPPGVDVSKVGGGVDPLIASATAVSVLSNLTIPQGGLFKPTTVPGATYLIETNPAFTNQRSFMSSDYYLRQLGLNPDQIAKRLGDGFYEQQLVRNQITSLTGKAVLGPYTNIESMYGALLASGAALAQALNLPLGASLSAEQVAQLTSSVVLMETRIVDGQTVLVPVVYLAKADQQDMRNGPLIAARDIDLKNTQSFVNSGTVKATNSLSIDGASIDNRYGTLQSGGLMALTTTGDVDLTSANVKAGSLFLNSGGDLILDTATKTTKQVNADGATRVNTTLGPIAQLDVAGDAAIITGGDFRQNAGALSVGGNLGMQIGGDWTLGTQEVGEHKVVARDQGISGISNTDIRSAVGSSVTVGGASAIAVGGDLTARGAQIDLGGGGTIAAQGNVSLLSASATSMVDSSSAGSGSGRSYAETYYSLDQTLTGTTLTGGDTVNIVSGKDITLQGSAISLDKGNANLLAAGDVTIGAASETHALKTDETHSHSGVASGSKVASGIDQTATYSIGSMVSADGVNVVSGRDINVAGSTIVGTNDVALAAARDVTITTSQDTMRSSEYYQKKETGLMSGGGFAVSVGSQSTKDQQHSTSVINTSSNIGSLAGNLTIAAGNDLHVTGSNLIAAQNISGTGANVIIDAAQNSNHYDRTHEVSKSGVTVGLAGSVAESASNVVNQSRAASNSRDGRAAALHGVAAAGNAAMTVAGVTGGALAGPNPSLAVQVSVGSSHSKDTFSEDQMTHTGSSVMAGGTTAFVATGNPTGTSSGRGAPGSGNITIAGSNVSASDVILAAKNQINLINTTDTDSTRSTNEASSASVGVSFGTNGFGVSAAMSKAHGDGNSDAQIQNNTHVIGANSVTLVSGGDTNLIGANVSGNTVLAEIGGNLNVASVQDVTTSAAHQSSMGGGFSISQGGGSASFSASHGDASGSYVGVNEQAGIQAGDGGFNINVKGNTDLTGAYITSAADAEKNSLSTGTLTFSDLQNHSDYSASSSGFSAGAVSGAGGVTPMLSQHDSGSESAVTQSGIGAGTINITDQANQTQDLASLNRETSNLNGTMSKLPDVKELLADQADMMSAVQAAGQVVAQGIGAYADQKQKEAQANAKMAADTGNPELAAQWQAQADTWSEGGANRIALHVGGGALIGGLGGGGIGTAAQGAAGAGLAAASAGKLNGLADNVGDATGSPTLGNIASNAIAGAGGFLIGGSAGAVTAANADLYNRQLHPEEKKWINEKEAAYAKRYGLTLEQAHNELTTQANLQVQNGSPGTWNQRASEFLNQAHGMLPADGNSGPGYMFYATPDQKANPNIYAGYYSNGVGLNKPAAGDIANSVNREAAYRDAYTKGTWAAAGAAAGLALAGPAAAIPGVPIFSSGGALGSGAWASPMGTGVISAGINVGAQYAQNGTVNPLDVASAFATGAGGTYGGLLWNVGVNAAGGATTVLLNNILQGKNDSAIGAGITAGLFSSLGYGIGKLGESTFNSAIRPTINNSGGWAGSGAWSGSGWNMFRPNGAGVVVGTTAGGMGQEVTNSAAGNLPGISGGKK</sequence>
<dbReference type="Pfam" id="PF13018">
    <property type="entry name" value="ESPR"/>
    <property type="match status" value="1"/>
</dbReference>
<gene>
    <name evidence="2" type="ORF">FAZ95_17820</name>
</gene>
<dbReference type="Pfam" id="PF05860">
    <property type="entry name" value="TPS"/>
    <property type="match status" value="1"/>
</dbReference>
<dbReference type="InterPro" id="IPR008638">
    <property type="entry name" value="FhaB/CdiA-like_TPS"/>
</dbReference>
<dbReference type="Pfam" id="PF13332">
    <property type="entry name" value="Fil_haemagg_2"/>
    <property type="match status" value="3"/>
</dbReference>
<proteinExistence type="predicted"/>
<dbReference type="Gene3D" id="2.160.20.10">
    <property type="entry name" value="Single-stranded right-handed beta-helix, Pectin lyase-like"/>
    <property type="match status" value="1"/>
</dbReference>
<dbReference type="InterPro" id="IPR008619">
    <property type="entry name" value="Filamentous_hemagglutn_rpt"/>
</dbReference>
<organism evidence="2 3">
    <name type="scientific">Trinickia violacea</name>
    <dbReference type="NCBI Taxonomy" id="2571746"/>
    <lineage>
        <taxon>Bacteria</taxon>
        <taxon>Pseudomonadati</taxon>
        <taxon>Pseudomonadota</taxon>
        <taxon>Betaproteobacteria</taxon>
        <taxon>Burkholderiales</taxon>
        <taxon>Burkholderiaceae</taxon>
        <taxon>Trinickia</taxon>
    </lineage>
</organism>
<evidence type="ECO:0000313" key="3">
    <source>
        <dbReference type="Proteomes" id="UP000298656"/>
    </source>
</evidence>
<dbReference type="SUPFAM" id="SSF51126">
    <property type="entry name" value="Pectin lyase-like"/>
    <property type="match status" value="1"/>
</dbReference>
<dbReference type="NCBIfam" id="TIGR01901">
    <property type="entry name" value="adhes_NPXG"/>
    <property type="match status" value="1"/>
</dbReference>
<dbReference type="OrthoDB" id="5666689at2"/>
<feature type="domain" description="Filamentous haemagglutinin FhaB/tRNA nuclease CdiA-like TPS" evidence="1">
    <location>
        <begin position="75"/>
        <end position="196"/>
    </location>
</feature>
<protein>
    <submittedName>
        <fullName evidence="2">Filamentous hemagglutinin N-terminal domain-containing protein</fullName>
    </submittedName>
</protein>
<evidence type="ECO:0000259" key="1">
    <source>
        <dbReference type="SMART" id="SM00912"/>
    </source>
</evidence>
<dbReference type="EMBL" id="CP040077">
    <property type="protein sequence ID" value="QCP50846.1"/>
    <property type="molecule type" value="Genomic_DNA"/>
</dbReference>
<dbReference type="SMART" id="SM00912">
    <property type="entry name" value="Haemagg_act"/>
    <property type="match status" value="1"/>
</dbReference>